<dbReference type="PANTHER" id="PTHR11024">
    <property type="entry name" value="NUCLEAR PORE COMPLEX PROTEIN SEC13 / SEH1 FAMILY MEMBER"/>
    <property type="match status" value="1"/>
</dbReference>
<keyword evidence="10" id="KW-0539">Nucleus</keyword>
<evidence type="ECO:0000256" key="1">
    <source>
        <dbReference type="ARBA" id="ARBA00004567"/>
    </source>
</evidence>
<proteinExistence type="inferred from homology"/>
<dbReference type="GO" id="GO:0051028">
    <property type="term" value="P:mRNA transport"/>
    <property type="evidence" value="ECO:0007669"/>
    <property type="project" value="UniProtKB-KW"/>
</dbReference>
<comment type="subcellular location">
    <subcellularLocation>
        <location evidence="1">Nucleus</location>
        <location evidence="1">Nuclear pore complex</location>
    </subcellularLocation>
</comment>
<organism evidence="12 13">
    <name type="scientific">Collybiopsis confluens</name>
    <dbReference type="NCBI Taxonomy" id="2823264"/>
    <lineage>
        <taxon>Eukaryota</taxon>
        <taxon>Fungi</taxon>
        <taxon>Dikarya</taxon>
        <taxon>Basidiomycota</taxon>
        <taxon>Agaricomycotina</taxon>
        <taxon>Agaricomycetes</taxon>
        <taxon>Agaricomycetidae</taxon>
        <taxon>Agaricales</taxon>
        <taxon>Marasmiineae</taxon>
        <taxon>Omphalotaceae</taxon>
        <taxon>Collybiopsis</taxon>
    </lineage>
</organism>
<dbReference type="GO" id="GO:0031080">
    <property type="term" value="C:nuclear pore outer ring"/>
    <property type="evidence" value="ECO:0007669"/>
    <property type="project" value="TreeGrafter"/>
</dbReference>
<dbReference type="Proteomes" id="UP000518752">
    <property type="component" value="Unassembled WGS sequence"/>
</dbReference>
<keyword evidence="3" id="KW-0813">Transport</keyword>
<sequence>MIQTGLLNNAHKDLITCAAFDYYGLRLATCSLDQRICVWDVEESGWVLRDEWKAHDAPIACVAWAHPEFGDVIASAGFEGTAKIWERSVQGGGWEEKAALVDARASVRQVQFAPNSFGLRLACVSADGWVRVYDCLEQNKLDAWLLAERFQVNPLPQSLHNDEGAATPITAPKQIQSAGAREADGGWCISWCKERWWGALLACSSGASGIVKIIRFYPSQSPQIVSQLATPNSNATTSVSWAPGCGRSYHLLATGGRDGHVRIWKVTAPIPEDDEVVEEADHRWEATLVADFDDHRTAAGGVGQVGKVEWNVTGTILSSTGTDGRVRLWKATTTSGGRIWRAKGSIGVEQRMPEKSGLGMDE</sequence>
<comment type="caution">
    <text evidence="12">The sequence shown here is derived from an EMBL/GenBank/DDBJ whole genome shotgun (WGS) entry which is preliminary data.</text>
</comment>
<evidence type="ECO:0000313" key="13">
    <source>
        <dbReference type="Proteomes" id="UP000518752"/>
    </source>
</evidence>
<dbReference type="SMART" id="SM00320">
    <property type="entry name" value="WD40"/>
    <property type="match status" value="5"/>
</dbReference>
<dbReference type="InterPro" id="IPR037363">
    <property type="entry name" value="Sec13/Seh1_fam"/>
</dbReference>
<evidence type="ECO:0008006" key="14">
    <source>
        <dbReference type="Google" id="ProtNLM"/>
    </source>
</evidence>
<dbReference type="PROSITE" id="PS00678">
    <property type="entry name" value="WD_REPEATS_1"/>
    <property type="match status" value="1"/>
</dbReference>
<dbReference type="GO" id="GO:1904263">
    <property type="term" value="P:positive regulation of TORC1 signaling"/>
    <property type="evidence" value="ECO:0007669"/>
    <property type="project" value="TreeGrafter"/>
</dbReference>
<dbReference type="InterPro" id="IPR001680">
    <property type="entry name" value="WD40_rpt"/>
</dbReference>
<dbReference type="Pfam" id="PF00400">
    <property type="entry name" value="WD40"/>
    <property type="match status" value="4"/>
</dbReference>
<evidence type="ECO:0000256" key="4">
    <source>
        <dbReference type="ARBA" id="ARBA00022574"/>
    </source>
</evidence>
<feature type="repeat" description="WD" evidence="11">
    <location>
        <begin position="298"/>
        <end position="333"/>
    </location>
</feature>
<accession>A0A8H5LTV8</accession>
<keyword evidence="7" id="KW-0653">Protein transport</keyword>
<dbReference type="InterPro" id="IPR020472">
    <property type="entry name" value="WD40_PAC1"/>
</dbReference>
<evidence type="ECO:0000256" key="5">
    <source>
        <dbReference type="ARBA" id="ARBA00022737"/>
    </source>
</evidence>
<dbReference type="GO" id="GO:0034198">
    <property type="term" value="P:cellular response to amino acid starvation"/>
    <property type="evidence" value="ECO:0007669"/>
    <property type="project" value="TreeGrafter"/>
</dbReference>
<evidence type="ECO:0000256" key="11">
    <source>
        <dbReference type="PROSITE-ProRule" id="PRU00221"/>
    </source>
</evidence>
<comment type="similarity">
    <text evidence="2">Belongs to the WD repeat SEC13 family.</text>
</comment>
<dbReference type="InterPro" id="IPR019775">
    <property type="entry name" value="WD40_repeat_CS"/>
</dbReference>
<dbReference type="InterPro" id="IPR036322">
    <property type="entry name" value="WD40_repeat_dom_sf"/>
</dbReference>
<keyword evidence="6" id="KW-0509">mRNA transport</keyword>
<evidence type="ECO:0000256" key="6">
    <source>
        <dbReference type="ARBA" id="ARBA00022816"/>
    </source>
</evidence>
<feature type="repeat" description="WD" evidence="11">
    <location>
        <begin position="229"/>
        <end position="266"/>
    </location>
</feature>
<keyword evidence="5" id="KW-0677">Repeat</keyword>
<dbReference type="AlphaFoldDB" id="A0A8H5LTV8"/>
<name>A0A8H5LTV8_9AGAR</name>
<dbReference type="SUPFAM" id="SSF50978">
    <property type="entry name" value="WD40 repeat-like"/>
    <property type="match status" value="1"/>
</dbReference>
<keyword evidence="4 11" id="KW-0853">WD repeat</keyword>
<keyword evidence="9" id="KW-0906">Nuclear pore complex</keyword>
<dbReference type="GO" id="GO:0015031">
    <property type="term" value="P:protein transport"/>
    <property type="evidence" value="ECO:0007669"/>
    <property type="project" value="UniProtKB-KW"/>
</dbReference>
<evidence type="ECO:0000256" key="8">
    <source>
        <dbReference type="ARBA" id="ARBA00023010"/>
    </source>
</evidence>
<evidence type="ECO:0000256" key="2">
    <source>
        <dbReference type="ARBA" id="ARBA00010102"/>
    </source>
</evidence>
<dbReference type="InterPro" id="IPR015943">
    <property type="entry name" value="WD40/YVTN_repeat-like_dom_sf"/>
</dbReference>
<dbReference type="PRINTS" id="PR00320">
    <property type="entry name" value="GPROTEINBRPT"/>
</dbReference>
<protein>
    <recommendedName>
        <fullName evidence="14">WD40 repeat-like protein</fullName>
    </recommendedName>
</protein>
<dbReference type="PROSITE" id="PS50082">
    <property type="entry name" value="WD_REPEATS_2"/>
    <property type="match status" value="4"/>
</dbReference>
<evidence type="ECO:0000256" key="10">
    <source>
        <dbReference type="ARBA" id="ARBA00023242"/>
    </source>
</evidence>
<dbReference type="Gene3D" id="2.130.10.10">
    <property type="entry name" value="YVTN repeat-like/Quinoprotein amine dehydrogenase"/>
    <property type="match status" value="1"/>
</dbReference>
<gene>
    <name evidence="12" type="ORF">D9757_010044</name>
</gene>
<reference evidence="12 13" key="1">
    <citation type="journal article" date="2020" name="ISME J.">
        <title>Uncovering the hidden diversity of litter-decomposition mechanisms in mushroom-forming fungi.</title>
        <authorList>
            <person name="Floudas D."/>
            <person name="Bentzer J."/>
            <person name="Ahren D."/>
            <person name="Johansson T."/>
            <person name="Persson P."/>
            <person name="Tunlid A."/>
        </authorList>
    </citation>
    <scope>NUCLEOTIDE SEQUENCE [LARGE SCALE GENOMIC DNA]</scope>
    <source>
        <strain evidence="12 13">CBS 406.79</strain>
    </source>
</reference>
<evidence type="ECO:0000256" key="3">
    <source>
        <dbReference type="ARBA" id="ARBA00022448"/>
    </source>
</evidence>
<keyword evidence="8" id="KW-0811">Translocation</keyword>
<dbReference type="EMBL" id="JAACJN010000129">
    <property type="protein sequence ID" value="KAF5369231.1"/>
    <property type="molecule type" value="Genomic_DNA"/>
</dbReference>
<dbReference type="GO" id="GO:0005198">
    <property type="term" value="F:structural molecule activity"/>
    <property type="evidence" value="ECO:0007669"/>
    <property type="project" value="InterPro"/>
</dbReference>
<dbReference type="GO" id="GO:0035859">
    <property type="term" value="C:Seh1-associated complex"/>
    <property type="evidence" value="ECO:0007669"/>
    <property type="project" value="TreeGrafter"/>
</dbReference>
<dbReference type="OrthoDB" id="5566198at2759"/>
<feature type="repeat" description="WD" evidence="11">
    <location>
        <begin position="52"/>
        <end position="86"/>
    </location>
</feature>
<dbReference type="PANTHER" id="PTHR11024:SF3">
    <property type="entry name" value="NUCLEOPORIN SEH1"/>
    <property type="match status" value="1"/>
</dbReference>
<keyword evidence="13" id="KW-1185">Reference proteome</keyword>
<evidence type="ECO:0000313" key="12">
    <source>
        <dbReference type="EMBL" id="KAF5369231.1"/>
    </source>
</evidence>
<evidence type="ECO:0000256" key="7">
    <source>
        <dbReference type="ARBA" id="ARBA00022927"/>
    </source>
</evidence>
<evidence type="ECO:0000256" key="9">
    <source>
        <dbReference type="ARBA" id="ARBA00023132"/>
    </source>
</evidence>
<feature type="repeat" description="WD" evidence="11">
    <location>
        <begin position="8"/>
        <end position="42"/>
    </location>
</feature>